<organism evidence="3 4">
    <name type="scientific">Streptomyces camelliae</name>
    <dbReference type="NCBI Taxonomy" id="3004093"/>
    <lineage>
        <taxon>Bacteria</taxon>
        <taxon>Bacillati</taxon>
        <taxon>Actinomycetota</taxon>
        <taxon>Actinomycetes</taxon>
        <taxon>Kitasatosporales</taxon>
        <taxon>Streptomycetaceae</taxon>
        <taxon>Streptomyces</taxon>
    </lineage>
</organism>
<dbReference type="InterPro" id="IPR025295">
    <property type="entry name" value="eCIS_core_dom"/>
</dbReference>
<evidence type="ECO:0000313" key="3">
    <source>
        <dbReference type="EMBL" id="WBO61920.1"/>
    </source>
</evidence>
<proteinExistence type="predicted"/>
<evidence type="ECO:0000313" key="4">
    <source>
        <dbReference type="Proteomes" id="UP001212326"/>
    </source>
</evidence>
<name>A0ABY7NV26_9ACTN</name>
<feature type="domain" description="eCIS core" evidence="2">
    <location>
        <begin position="84"/>
        <end position="156"/>
    </location>
</feature>
<dbReference type="Proteomes" id="UP001212326">
    <property type="component" value="Chromosome"/>
</dbReference>
<feature type="region of interest" description="Disordered" evidence="1">
    <location>
        <begin position="59"/>
        <end position="89"/>
    </location>
</feature>
<dbReference type="Pfam" id="PF13699">
    <property type="entry name" value="eCIS_core"/>
    <property type="match status" value="1"/>
</dbReference>
<feature type="region of interest" description="Disordered" evidence="1">
    <location>
        <begin position="1"/>
        <end position="44"/>
    </location>
</feature>
<evidence type="ECO:0000259" key="2">
    <source>
        <dbReference type="Pfam" id="PF13699"/>
    </source>
</evidence>
<reference evidence="3 4" key="1">
    <citation type="submission" date="2022-12" db="EMBL/GenBank/DDBJ databases">
        <authorList>
            <person name="Mo P."/>
        </authorList>
    </citation>
    <scope>NUCLEOTIDE SEQUENCE [LARGE SCALE GENOMIC DNA]</scope>
    <source>
        <strain evidence="3 4">HUAS 2-6</strain>
    </source>
</reference>
<accession>A0ABY7NV26</accession>
<protein>
    <submittedName>
        <fullName evidence="3">DUF4157 domain-containing protein</fullName>
    </submittedName>
</protein>
<dbReference type="EMBL" id="CP115300">
    <property type="protein sequence ID" value="WBO61920.1"/>
    <property type="molecule type" value="Genomic_DNA"/>
</dbReference>
<gene>
    <name evidence="3" type="ORF">O1G22_03230</name>
</gene>
<sequence>MRKHEQSGTTTDRTPVRPAAVGSRSPVPAPVRAGRLSPAAARALQRSVGNAVVARLLSEPEQGQRTDDAPGAGVHDVLRSPGRPLDSGVRTEMESRFGGADFGDVRVHADAAAQRSASEIGARAYTSGHHIVIGANGGDKHTLAHELTHVVQQRSGPVSGTDTGQGLRLSDPSDRFEREAEAMAHRVMSGGTPSPALQRAGDTGGGGRAAVQRYVEIEPGADNYPTKHRRASIGSTKSAESDDHFFPSQQEADGSYFSDTQSRTANIVFNGSVRLRLSDGFDLAIEQGPGESKVFFATQAHIDRANQALAGRVRLHRGTRYLRVQGESGELRLYQVKPVVETKKAGVAGKLGMTRKATGLSILTPQRCNEMAEFVTGRKGLSAQGIGAWENFLARVLDIVEDSGSEHLDGVKEAFEKGVSGDQQAYLAYSQRMSRTFQDLKAAGSPQLEDALRQLGLNEFLPPPPPGSALVTVGYGDAQQEAGRDRDNTFEYHFGATVATSGNDYVTMENYARRDPGVGNATASGGDPLFFFKMYGTRPDSGDTWHGVQVGTGGFIGAILSITIEG</sequence>
<keyword evidence="4" id="KW-1185">Reference proteome</keyword>
<evidence type="ECO:0000256" key="1">
    <source>
        <dbReference type="SAM" id="MobiDB-lite"/>
    </source>
</evidence>
<feature type="region of interest" description="Disordered" evidence="1">
    <location>
        <begin position="186"/>
        <end position="207"/>
    </location>
</feature>
<dbReference type="RefSeq" id="WP_270079873.1">
    <property type="nucleotide sequence ID" value="NZ_CP115300.1"/>
</dbReference>